<feature type="domain" description="Condensin II complex subunit H2 N-terminal" evidence="1">
    <location>
        <begin position="17"/>
        <end position="85"/>
    </location>
</feature>
<protein>
    <recommendedName>
        <fullName evidence="1">Condensin II complex subunit H2 N-terminal domain-containing protein</fullName>
    </recommendedName>
</protein>
<comment type="caution">
    <text evidence="2">The sequence shown here is derived from an EMBL/GenBank/DDBJ whole genome shotgun (WGS) entry which is preliminary data.</text>
</comment>
<dbReference type="Pfam" id="PF06278">
    <property type="entry name" value="CNDH2_N"/>
    <property type="match status" value="1"/>
</dbReference>
<evidence type="ECO:0000313" key="2">
    <source>
        <dbReference type="EMBL" id="GCA62485.1"/>
    </source>
</evidence>
<dbReference type="Proteomes" id="UP000265618">
    <property type="component" value="Unassembled WGS sequence"/>
</dbReference>
<dbReference type="EMBL" id="BDIP01000777">
    <property type="protein sequence ID" value="GCA62485.1"/>
    <property type="molecule type" value="Genomic_DNA"/>
</dbReference>
<dbReference type="InterPro" id="IPR009378">
    <property type="entry name" value="H2_N"/>
</dbReference>
<gene>
    <name evidence="2" type="ORF">KIPB_003860</name>
</gene>
<proteinExistence type="predicted"/>
<evidence type="ECO:0000259" key="1">
    <source>
        <dbReference type="Pfam" id="PF06278"/>
    </source>
</evidence>
<evidence type="ECO:0000313" key="3">
    <source>
        <dbReference type="Proteomes" id="UP000265618"/>
    </source>
</evidence>
<accession>A0A391NKV1</accession>
<sequence>MDVSDDQANDRVEHILRRLEPLADLAKNWDIEISDLLSEFLETTLHYTGSFHSAASVVTRSANVYGKKVDALYATALSRVKQVAEDSR</sequence>
<keyword evidence="3" id="KW-1185">Reference proteome</keyword>
<dbReference type="OrthoDB" id="10038475at2759"/>
<organism evidence="2 3">
    <name type="scientific">Kipferlia bialata</name>
    <dbReference type="NCBI Taxonomy" id="797122"/>
    <lineage>
        <taxon>Eukaryota</taxon>
        <taxon>Metamonada</taxon>
        <taxon>Carpediemonas-like organisms</taxon>
        <taxon>Kipferlia</taxon>
    </lineage>
</organism>
<name>A0A391NKV1_9EUKA</name>
<dbReference type="AlphaFoldDB" id="A0A391NKV1"/>
<reference evidence="2 3" key="1">
    <citation type="journal article" date="2018" name="PLoS ONE">
        <title>The draft genome of Kipferlia bialata reveals reductive genome evolution in fornicate parasites.</title>
        <authorList>
            <person name="Tanifuji G."/>
            <person name="Takabayashi S."/>
            <person name="Kume K."/>
            <person name="Takagi M."/>
            <person name="Nakayama T."/>
            <person name="Kamikawa R."/>
            <person name="Inagaki Y."/>
            <person name="Hashimoto T."/>
        </authorList>
    </citation>
    <scope>NUCLEOTIDE SEQUENCE [LARGE SCALE GENOMIC DNA]</scope>
    <source>
        <strain evidence="2">NY0173</strain>
    </source>
</reference>